<dbReference type="EMBL" id="CAFBMT010000009">
    <property type="protein sequence ID" value="CAB4935768.1"/>
    <property type="molecule type" value="Genomic_DNA"/>
</dbReference>
<name>A0A6J6YTP3_9ZZZZ</name>
<evidence type="ECO:0000256" key="3">
    <source>
        <dbReference type="ARBA" id="ARBA00022630"/>
    </source>
</evidence>
<dbReference type="InterPro" id="IPR009075">
    <property type="entry name" value="AcylCo_DH/oxidase_C"/>
</dbReference>
<evidence type="ECO:0000313" key="9">
    <source>
        <dbReference type="EMBL" id="CAB4364026.1"/>
    </source>
</evidence>
<dbReference type="Gene3D" id="1.10.540.10">
    <property type="entry name" value="Acyl-CoA dehydrogenase/oxidase, N-terminal domain"/>
    <property type="match status" value="1"/>
</dbReference>
<dbReference type="InterPro" id="IPR037069">
    <property type="entry name" value="AcylCoA_DH/ox_N_sf"/>
</dbReference>
<dbReference type="Gene3D" id="2.40.110.10">
    <property type="entry name" value="Butyryl-CoA Dehydrogenase, subunit A, domain 2"/>
    <property type="match status" value="1"/>
</dbReference>
<evidence type="ECO:0000313" key="14">
    <source>
        <dbReference type="EMBL" id="CAB4986297.1"/>
    </source>
</evidence>
<evidence type="ECO:0000313" key="10">
    <source>
        <dbReference type="EMBL" id="CAB4724262.1"/>
    </source>
</evidence>
<evidence type="ECO:0000259" key="6">
    <source>
        <dbReference type="Pfam" id="PF00441"/>
    </source>
</evidence>
<dbReference type="Pfam" id="PF02771">
    <property type="entry name" value="Acyl-CoA_dh_N"/>
    <property type="match status" value="1"/>
</dbReference>
<dbReference type="EMBL" id="CAESGF010000009">
    <property type="protein sequence ID" value="CAB4364026.1"/>
    <property type="molecule type" value="Genomic_DNA"/>
</dbReference>
<dbReference type="PANTHER" id="PTHR43292:SF3">
    <property type="entry name" value="ACYL-COA DEHYDROGENASE FADE29"/>
    <property type="match status" value="1"/>
</dbReference>
<dbReference type="InterPro" id="IPR036250">
    <property type="entry name" value="AcylCo_DH-like_C"/>
</dbReference>
<keyword evidence="3" id="KW-0285">Flavoprotein</keyword>
<evidence type="ECO:0000256" key="2">
    <source>
        <dbReference type="ARBA" id="ARBA00009347"/>
    </source>
</evidence>
<comment type="similarity">
    <text evidence="2">Belongs to the acyl-CoA dehydrogenase family.</text>
</comment>
<dbReference type="EMBL" id="CAEZYF010000009">
    <property type="protein sequence ID" value="CAB4724262.1"/>
    <property type="molecule type" value="Genomic_DNA"/>
</dbReference>
<evidence type="ECO:0000259" key="7">
    <source>
        <dbReference type="Pfam" id="PF02770"/>
    </source>
</evidence>
<dbReference type="EMBL" id="CAFBIY010000250">
    <property type="protein sequence ID" value="CAB4853404.1"/>
    <property type="molecule type" value="Genomic_DNA"/>
</dbReference>
<comment type="cofactor">
    <cofactor evidence="1">
        <name>FAD</name>
        <dbReference type="ChEBI" id="CHEBI:57692"/>
    </cofactor>
</comment>
<dbReference type="InterPro" id="IPR006091">
    <property type="entry name" value="Acyl-CoA_Oxase/DH_mid-dom"/>
</dbReference>
<dbReference type="EMBL" id="CAFBOL010000024">
    <property type="protein sequence ID" value="CAB4986297.1"/>
    <property type="molecule type" value="Genomic_DNA"/>
</dbReference>
<accession>A0A6J6YTP3</accession>
<organism evidence="11">
    <name type="scientific">freshwater metagenome</name>
    <dbReference type="NCBI Taxonomy" id="449393"/>
    <lineage>
        <taxon>unclassified sequences</taxon>
        <taxon>metagenomes</taxon>
        <taxon>ecological metagenomes</taxon>
    </lineage>
</organism>
<dbReference type="GO" id="GO:0016627">
    <property type="term" value="F:oxidoreductase activity, acting on the CH-CH group of donors"/>
    <property type="evidence" value="ECO:0007669"/>
    <property type="project" value="InterPro"/>
</dbReference>
<dbReference type="GO" id="GO:0050660">
    <property type="term" value="F:flavin adenine dinucleotide binding"/>
    <property type="evidence" value="ECO:0007669"/>
    <property type="project" value="InterPro"/>
</dbReference>
<dbReference type="InterPro" id="IPR009100">
    <property type="entry name" value="AcylCoA_DH/oxidase_NM_dom_sf"/>
</dbReference>
<evidence type="ECO:0000313" key="12">
    <source>
        <dbReference type="EMBL" id="CAB4853404.1"/>
    </source>
</evidence>
<reference evidence="11" key="1">
    <citation type="submission" date="2020-05" db="EMBL/GenBank/DDBJ databases">
        <authorList>
            <person name="Chiriac C."/>
            <person name="Salcher M."/>
            <person name="Ghai R."/>
            <person name="Kavagutti S V."/>
        </authorList>
    </citation>
    <scope>NUCLEOTIDE SEQUENCE</scope>
</reference>
<evidence type="ECO:0000256" key="5">
    <source>
        <dbReference type="ARBA" id="ARBA00023002"/>
    </source>
</evidence>
<dbReference type="Pfam" id="PF02770">
    <property type="entry name" value="Acyl-CoA_dh_M"/>
    <property type="match status" value="1"/>
</dbReference>
<dbReference type="SUPFAM" id="SSF47203">
    <property type="entry name" value="Acyl-CoA dehydrogenase C-terminal domain-like"/>
    <property type="match status" value="1"/>
</dbReference>
<feature type="domain" description="Acyl-CoA dehydrogenase/oxidase C-terminal" evidence="6">
    <location>
        <begin position="230"/>
        <end position="385"/>
    </location>
</feature>
<feature type="domain" description="Acyl-CoA dehydrogenase/oxidase N-terminal" evidence="8">
    <location>
        <begin position="8"/>
        <end position="118"/>
    </location>
</feature>
<feature type="domain" description="Acyl-CoA oxidase/dehydrogenase middle" evidence="7">
    <location>
        <begin position="124"/>
        <end position="218"/>
    </location>
</feature>
<dbReference type="Pfam" id="PF00441">
    <property type="entry name" value="Acyl-CoA_dh_1"/>
    <property type="match status" value="1"/>
</dbReference>
<evidence type="ECO:0000256" key="4">
    <source>
        <dbReference type="ARBA" id="ARBA00022827"/>
    </source>
</evidence>
<dbReference type="InterPro" id="IPR013786">
    <property type="entry name" value="AcylCoA_DH/ox_N"/>
</dbReference>
<dbReference type="SUPFAM" id="SSF56645">
    <property type="entry name" value="Acyl-CoA dehydrogenase NM domain-like"/>
    <property type="match status" value="1"/>
</dbReference>
<dbReference type="AlphaFoldDB" id="A0A6J6YTP3"/>
<dbReference type="Gene3D" id="1.20.140.10">
    <property type="entry name" value="Butyryl-CoA Dehydrogenase, subunit A, domain 3"/>
    <property type="match status" value="1"/>
</dbReference>
<dbReference type="InterPro" id="IPR046373">
    <property type="entry name" value="Acyl-CoA_Oxase/DH_mid-dom_sf"/>
</dbReference>
<dbReference type="FunFam" id="2.40.110.10:FF:000011">
    <property type="entry name" value="Acyl-CoA dehydrogenase FadE34"/>
    <property type="match status" value="1"/>
</dbReference>
<evidence type="ECO:0000256" key="1">
    <source>
        <dbReference type="ARBA" id="ARBA00001974"/>
    </source>
</evidence>
<keyword evidence="4" id="KW-0274">FAD</keyword>
<dbReference type="PANTHER" id="PTHR43292">
    <property type="entry name" value="ACYL-COA DEHYDROGENASE"/>
    <property type="match status" value="1"/>
</dbReference>
<evidence type="ECO:0000259" key="8">
    <source>
        <dbReference type="Pfam" id="PF02771"/>
    </source>
</evidence>
<dbReference type="GO" id="GO:0005886">
    <property type="term" value="C:plasma membrane"/>
    <property type="evidence" value="ECO:0007669"/>
    <property type="project" value="TreeGrafter"/>
</dbReference>
<protein>
    <submittedName>
        <fullName evidence="11">Unannotated protein</fullName>
    </submittedName>
</protein>
<evidence type="ECO:0000313" key="13">
    <source>
        <dbReference type="EMBL" id="CAB4935768.1"/>
    </source>
</evidence>
<keyword evidence="5" id="KW-0560">Oxidoreductase</keyword>
<sequence>MAEFNADSFRSRVRAFLDENAPDLPFRTGTRAPENDEEDAQFRAWSRDLYAQGFYGADWPQQYGGNPHHHSDEEFIVSDEFARKRAPTPVGAGSLASHALINFGTPEQCGIYLPAIRSYEHVWCQLFSEPDAGSDLASMRTTAVRDGDVYVVNGQKVWSTNAYRSDMGYLLARTDPNVVKQAGISAFALDMSLPGIETRPLREMTGTSDFNEVFFSDVRVPASAMIGAENDGWRIATDSLGAERAGVGALVVRLRQNLDALIDLARRSQRSNGRASDDPTVRQTLAAFAARVQIATLMSQATMERRQRGTSRVMDVPVSKLSFANLNWDIAEYGVMLQGMRGTLAHGESEAADHGRWQDELLYAKAYTISGGSNQVMQNMLGERALGLPRDGK</sequence>
<dbReference type="InterPro" id="IPR052161">
    <property type="entry name" value="Mycobact_Acyl-CoA_DH"/>
</dbReference>
<dbReference type="EMBL" id="CAFAAV010000050">
    <property type="protein sequence ID" value="CAB4812821.1"/>
    <property type="molecule type" value="Genomic_DNA"/>
</dbReference>
<gene>
    <name evidence="10" type="ORF">UFOPK2656_01650</name>
    <name evidence="11" type="ORF">UFOPK3099_00859</name>
    <name evidence="12" type="ORF">UFOPK3267_02935</name>
    <name evidence="13" type="ORF">UFOPK3651_01792</name>
    <name evidence="14" type="ORF">UFOPK3931_01164</name>
    <name evidence="9" type="ORF">UFOPK4189_01795</name>
</gene>
<proteinExistence type="inferred from homology"/>
<evidence type="ECO:0000313" key="11">
    <source>
        <dbReference type="EMBL" id="CAB4812821.1"/>
    </source>
</evidence>